<dbReference type="AlphaFoldDB" id="A0A8S3ZGL0"/>
<evidence type="ECO:0000259" key="1">
    <source>
        <dbReference type="PROSITE" id="PS51203"/>
    </source>
</evidence>
<dbReference type="Pfam" id="PF09032">
    <property type="entry name" value="Siah-Interact_N"/>
    <property type="match status" value="1"/>
</dbReference>
<dbReference type="EMBL" id="CAJHNH020002296">
    <property type="protein sequence ID" value="CAG5126226.1"/>
    <property type="molecule type" value="Genomic_DNA"/>
</dbReference>
<comment type="caution">
    <text evidence="2">The sequence shown here is derived from an EMBL/GenBank/DDBJ whole genome shotgun (WGS) entry which is preliminary data.</text>
</comment>
<keyword evidence="3" id="KW-1185">Reference proteome</keyword>
<sequence>MDCGNLLESSTLRQDLEEYEQLHKAAKRPRVQEHLLKEIDRVRREVLSLESKKANKPAVEGFDQTKQYMELYLSLDNLSEISDGDIEANFTNRSVTVKVHYPNKICQLQIARLCEDIVPEDSYCKKKSKHVVVYLKKTEVGKTWATLTEREKKAKEKKD</sequence>
<dbReference type="InterPro" id="IPR007052">
    <property type="entry name" value="CS_dom"/>
</dbReference>
<dbReference type="PANTHER" id="PTHR13164:SF3">
    <property type="entry name" value="CALCYCLIN-BINDING PROTEIN"/>
    <property type="match status" value="1"/>
</dbReference>
<dbReference type="Gene3D" id="2.60.40.790">
    <property type="match status" value="1"/>
</dbReference>
<accession>A0A8S3ZGL0</accession>
<dbReference type="OrthoDB" id="164025at2759"/>
<dbReference type="GO" id="GO:0005634">
    <property type="term" value="C:nucleus"/>
    <property type="evidence" value="ECO:0007669"/>
    <property type="project" value="TreeGrafter"/>
</dbReference>
<dbReference type="Proteomes" id="UP000678393">
    <property type="component" value="Unassembled WGS sequence"/>
</dbReference>
<dbReference type="InterPro" id="IPR008978">
    <property type="entry name" value="HSP20-like_chaperone"/>
</dbReference>
<feature type="domain" description="CS" evidence="1">
    <location>
        <begin position="55"/>
        <end position="148"/>
    </location>
</feature>
<dbReference type="PANTHER" id="PTHR13164">
    <property type="entry name" value="CALICYLIN BINDING PROTEIN"/>
    <property type="match status" value="1"/>
</dbReference>
<dbReference type="InterPro" id="IPR015120">
    <property type="entry name" value="Siah-Interact_N"/>
</dbReference>
<proteinExistence type="predicted"/>
<evidence type="ECO:0000313" key="3">
    <source>
        <dbReference type="Proteomes" id="UP000678393"/>
    </source>
</evidence>
<gene>
    <name evidence="2" type="ORF">CUNI_LOCUS11784</name>
</gene>
<organism evidence="2 3">
    <name type="scientific">Candidula unifasciata</name>
    <dbReference type="NCBI Taxonomy" id="100452"/>
    <lineage>
        <taxon>Eukaryota</taxon>
        <taxon>Metazoa</taxon>
        <taxon>Spiralia</taxon>
        <taxon>Lophotrochozoa</taxon>
        <taxon>Mollusca</taxon>
        <taxon>Gastropoda</taxon>
        <taxon>Heterobranchia</taxon>
        <taxon>Euthyneura</taxon>
        <taxon>Panpulmonata</taxon>
        <taxon>Eupulmonata</taxon>
        <taxon>Stylommatophora</taxon>
        <taxon>Helicina</taxon>
        <taxon>Helicoidea</taxon>
        <taxon>Geomitridae</taxon>
        <taxon>Candidula</taxon>
    </lineage>
</organism>
<feature type="non-terminal residue" evidence="2">
    <location>
        <position position="159"/>
    </location>
</feature>
<dbReference type="InterPro" id="IPR052289">
    <property type="entry name" value="Calcyclin-binding_UBL-bridge"/>
</dbReference>
<dbReference type="Pfam" id="PF04969">
    <property type="entry name" value="CS"/>
    <property type="match status" value="1"/>
</dbReference>
<protein>
    <recommendedName>
        <fullName evidence="1">CS domain-containing protein</fullName>
    </recommendedName>
</protein>
<reference evidence="2" key="1">
    <citation type="submission" date="2021-04" db="EMBL/GenBank/DDBJ databases">
        <authorList>
            <consortium name="Molecular Ecology Group"/>
        </authorList>
    </citation>
    <scope>NUCLEOTIDE SEQUENCE</scope>
</reference>
<dbReference type="InterPro" id="IPR037201">
    <property type="entry name" value="CacyBP_N"/>
</dbReference>
<dbReference type="SUPFAM" id="SSF140106">
    <property type="entry name" value="Calcyclin-binding protein-like"/>
    <property type="match status" value="1"/>
</dbReference>
<dbReference type="SUPFAM" id="SSF49764">
    <property type="entry name" value="HSP20-like chaperones"/>
    <property type="match status" value="1"/>
</dbReference>
<dbReference type="PROSITE" id="PS51203">
    <property type="entry name" value="CS"/>
    <property type="match status" value="1"/>
</dbReference>
<evidence type="ECO:0000313" key="2">
    <source>
        <dbReference type="EMBL" id="CAG5126226.1"/>
    </source>
</evidence>
<name>A0A8S3ZGL0_9EUPU</name>